<dbReference type="PROSITE" id="PS50842">
    <property type="entry name" value="EXPANSIN_EG45"/>
    <property type="match status" value="1"/>
</dbReference>
<protein>
    <recommendedName>
        <fullName evidence="16">Expansin</fullName>
    </recommendedName>
</protein>
<dbReference type="GO" id="GO:0016020">
    <property type="term" value="C:membrane"/>
    <property type="evidence" value="ECO:0007669"/>
    <property type="project" value="UniProtKB-SubCell"/>
</dbReference>
<evidence type="ECO:0000256" key="7">
    <source>
        <dbReference type="ARBA" id="ARBA00023136"/>
    </source>
</evidence>
<dbReference type="EMBL" id="CAWUPB010001157">
    <property type="protein sequence ID" value="CAK7339060.1"/>
    <property type="molecule type" value="Genomic_DNA"/>
</dbReference>
<feature type="compositionally biased region" description="Basic and acidic residues" evidence="10">
    <location>
        <begin position="922"/>
        <end position="937"/>
    </location>
</feature>
<dbReference type="InterPro" id="IPR007117">
    <property type="entry name" value="Expansin_CBD"/>
</dbReference>
<comment type="caution">
    <text evidence="14">The sequence shown here is derived from an EMBL/GenBank/DDBJ whole genome shotgun (WGS) entry which is preliminary data.</text>
</comment>
<dbReference type="FunFam" id="2.60.40.760:FF:000001">
    <property type="entry name" value="Expansin"/>
    <property type="match status" value="1"/>
</dbReference>
<evidence type="ECO:0000256" key="6">
    <source>
        <dbReference type="ARBA" id="ARBA00022729"/>
    </source>
</evidence>
<dbReference type="AlphaFoldDB" id="A0AAV1RQW4"/>
<feature type="chain" id="PRO_5043449473" description="Expansin" evidence="11">
    <location>
        <begin position="21"/>
        <end position="1243"/>
    </location>
</feature>
<evidence type="ECO:0008006" key="16">
    <source>
        <dbReference type="Google" id="ProtNLM"/>
    </source>
</evidence>
<dbReference type="SUPFAM" id="SSF117289">
    <property type="entry name" value="Nucleoporin domain"/>
    <property type="match status" value="1"/>
</dbReference>
<proteinExistence type="inferred from homology"/>
<feature type="region of interest" description="Disordered" evidence="10">
    <location>
        <begin position="775"/>
        <end position="800"/>
    </location>
</feature>
<dbReference type="Gene3D" id="2.130.10.10">
    <property type="entry name" value="YVTN repeat-like/Quinoprotein amine dehydrogenase"/>
    <property type="match status" value="1"/>
</dbReference>
<dbReference type="SUPFAM" id="SSF50685">
    <property type="entry name" value="Barwin-like endoglucanases"/>
    <property type="match status" value="1"/>
</dbReference>
<comment type="similarity">
    <text evidence="3">Belongs to the expansin family. Expansin A subfamily.</text>
</comment>
<dbReference type="GO" id="GO:0009653">
    <property type="term" value="P:anatomical structure morphogenesis"/>
    <property type="evidence" value="ECO:0007669"/>
    <property type="project" value="UniProtKB-ARBA"/>
</dbReference>
<dbReference type="Proteomes" id="UP001314170">
    <property type="component" value="Unassembled WGS sequence"/>
</dbReference>
<dbReference type="SMART" id="SM00837">
    <property type="entry name" value="DPBB_1"/>
    <property type="match status" value="1"/>
</dbReference>
<evidence type="ECO:0000256" key="3">
    <source>
        <dbReference type="ARBA" id="ARBA00005392"/>
    </source>
</evidence>
<keyword evidence="15" id="KW-1185">Reference proteome</keyword>
<dbReference type="InterPro" id="IPR036908">
    <property type="entry name" value="RlpA-like_sf"/>
</dbReference>
<dbReference type="Pfam" id="PF01357">
    <property type="entry name" value="Expansin_C"/>
    <property type="match status" value="1"/>
</dbReference>
<dbReference type="SUPFAM" id="SSF49590">
    <property type="entry name" value="PHL pollen allergen"/>
    <property type="match status" value="1"/>
</dbReference>
<feature type="domain" description="Expansin-like CBD" evidence="13">
    <location>
        <begin position="165"/>
        <end position="244"/>
    </location>
</feature>
<dbReference type="Pfam" id="PF03330">
    <property type="entry name" value="DPBB_1"/>
    <property type="match status" value="1"/>
</dbReference>
<evidence type="ECO:0000259" key="13">
    <source>
        <dbReference type="PROSITE" id="PS50843"/>
    </source>
</evidence>
<comment type="subcellular location">
    <subcellularLocation>
        <location evidence="1">Membrane</location>
        <topology evidence="1">Peripheral membrane protein</topology>
    </subcellularLocation>
    <subcellularLocation>
        <location evidence="2">Secreted</location>
        <location evidence="2">Cell wall</location>
    </subcellularLocation>
</comment>
<dbReference type="PANTHER" id="PTHR34418">
    <property type="entry name" value="NUCLEAR PORE COMPLEX PROTEIN NUP214 ISOFORM X1"/>
    <property type="match status" value="1"/>
</dbReference>
<dbReference type="InterPro" id="IPR009009">
    <property type="entry name" value="RlpA-like_DPBB"/>
</dbReference>
<feature type="domain" description="Expansin-like EG45" evidence="12">
    <location>
        <begin position="43"/>
        <end position="155"/>
    </location>
</feature>
<dbReference type="GO" id="GO:0009664">
    <property type="term" value="P:plant-type cell wall organization"/>
    <property type="evidence" value="ECO:0007669"/>
    <property type="project" value="InterPro"/>
</dbReference>
<evidence type="ECO:0000313" key="15">
    <source>
        <dbReference type="Proteomes" id="UP001314170"/>
    </source>
</evidence>
<feature type="region of interest" description="Disordered" evidence="10">
    <location>
        <begin position="656"/>
        <end position="682"/>
    </location>
</feature>
<dbReference type="GO" id="GO:0005576">
    <property type="term" value="C:extracellular region"/>
    <property type="evidence" value="ECO:0007669"/>
    <property type="project" value="InterPro"/>
</dbReference>
<dbReference type="InterPro" id="IPR007112">
    <property type="entry name" value="Expansin/allergen_DPBB_dom"/>
</dbReference>
<dbReference type="FunFam" id="2.40.40.10:FF:000001">
    <property type="entry name" value="Expansin"/>
    <property type="match status" value="1"/>
</dbReference>
<dbReference type="PRINTS" id="PR01226">
    <property type="entry name" value="EXPANSIN"/>
</dbReference>
<dbReference type="Gene3D" id="2.60.40.760">
    <property type="entry name" value="Expansin, cellulose-binding-like domain"/>
    <property type="match status" value="1"/>
</dbReference>
<evidence type="ECO:0000256" key="4">
    <source>
        <dbReference type="ARBA" id="ARBA00022512"/>
    </source>
</evidence>
<dbReference type="InterPro" id="IPR007118">
    <property type="entry name" value="Expan_Lol_pI"/>
</dbReference>
<feature type="region of interest" description="Disordered" evidence="10">
    <location>
        <begin position="1038"/>
        <end position="1072"/>
    </location>
</feature>
<evidence type="ECO:0000259" key="12">
    <source>
        <dbReference type="PROSITE" id="PS50842"/>
    </source>
</evidence>
<gene>
    <name evidence="14" type="ORF">DCAF_LOCUS14108</name>
</gene>
<dbReference type="GO" id="GO:0006405">
    <property type="term" value="P:RNA export from nucleus"/>
    <property type="evidence" value="ECO:0007669"/>
    <property type="project" value="InterPro"/>
</dbReference>
<evidence type="ECO:0000256" key="8">
    <source>
        <dbReference type="ARBA" id="ARBA00023316"/>
    </source>
</evidence>
<accession>A0AAV1RQW4</accession>
<name>A0AAV1RQW4_9ROSI</name>
<dbReference type="CDD" id="cd22274">
    <property type="entry name" value="DPBB_EXPA_N"/>
    <property type="match status" value="1"/>
</dbReference>
<keyword evidence="8" id="KW-0961">Cell wall biogenesis/degradation</keyword>
<evidence type="ECO:0000313" key="14">
    <source>
        <dbReference type="EMBL" id="CAK7339060.1"/>
    </source>
</evidence>
<dbReference type="PRINTS" id="PR01225">
    <property type="entry name" value="EXPANSNFAMLY"/>
</dbReference>
<feature type="region of interest" description="Disordered" evidence="10">
    <location>
        <begin position="965"/>
        <end position="1022"/>
    </location>
</feature>
<dbReference type="InterPro" id="IPR002963">
    <property type="entry name" value="Expansin"/>
</dbReference>
<organism evidence="14 15">
    <name type="scientific">Dovyalis caffra</name>
    <dbReference type="NCBI Taxonomy" id="77055"/>
    <lineage>
        <taxon>Eukaryota</taxon>
        <taxon>Viridiplantae</taxon>
        <taxon>Streptophyta</taxon>
        <taxon>Embryophyta</taxon>
        <taxon>Tracheophyta</taxon>
        <taxon>Spermatophyta</taxon>
        <taxon>Magnoliopsida</taxon>
        <taxon>eudicotyledons</taxon>
        <taxon>Gunneridae</taxon>
        <taxon>Pentapetalae</taxon>
        <taxon>rosids</taxon>
        <taxon>fabids</taxon>
        <taxon>Malpighiales</taxon>
        <taxon>Salicaceae</taxon>
        <taxon>Flacourtieae</taxon>
        <taxon>Dovyalis</taxon>
    </lineage>
</organism>
<evidence type="ECO:0000256" key="1">
    <source>
        <dbReference type="ARBA" id="ARBA00004170"/>
    </source>
</evidence>
<keyword evidence="4" id="KW-0134">Cell wall</keyword>
<keyword evidence="6 11" id="KW-0732">Signal</keyword>
<sequence>MEFLGCTLVILLTIFQTVKGYGTGWTSAHATFYGGGDASGTMGGACGYGNLYSQGYGTNTAALSTALFNNGLSCGACYEIKCVNDKNWCLPGSIIVTATNFCPPNSALPNNDGGWCNPPQQHFDLSQPVFQKMAQYKAGIVPVQYRRVACRKSGAIRFTINGHSYFNLVLITNVGGAGDVVAVSIKGSKGNWQAMSRNWGQNWQSNSNLNNQALSFKVTTSDGRTVVSNNVTPSTWAFGQTYTGSHSVIVVEIAVGQREIGGINIMGSAKEGVMVIEEEEVEEGDHVETTDYYFDKIGKPIPILRDQTFSPFHPQSNYLPSRPLALSEIHRLIFLAHPSGFLVARTKDAMDAAIDTKEKGSISSSSSSSIQDLSLVDVPIGKVHILTLSTDDSTLAVSFAADIHFFNVHSLLNKDLKPSFSCSLTDSSSTVKGIQWRRRLDNSYLVISNQGKLYHGALASGTPTLKHVMDNVDAVEWSLKGKFIAVAKESILSILSSKFKETFSISLPFKSWIADSDDNRIVKVDSIRWVRNDSIIVGCFQQTADGKEEDYLLQVIRSKDGKITDASSKPIVLSFYDLFSGLVDDIVPHGGGPYLFLNYLEQCGLAITANKKNTDQHIVLLGWSVEDEMSKIAVVDIERDTWLPRIELQGANVPPEVDSALQDEEEDTASLEPEGSDQLSNLSSGLHEETLEEVALGLQMQHVSNKELNINKHGEIPTQKYLVPSDKNESSMTAFVTEQITYKHDIPEKMELKSLSGQQSAKLGQSSLKASFPEVDSALQDEEEDTASLEPEGSDQLSNLSSGLCEETLEEVALGLQMQHVSNKDLNINKHGEIPTQKHLVPSDKTESSMTAFVSEQISYKHDIPKKLELKSLSGQQSAKLGQSSLKVSFPEGPTETHRFAGFGSGSAFSGKVSTNAHSLSSHKDLSNNVDLPKEPPRGIGSTAQSQSWSSGKVVFSEVSGSRSSFSTSTLIQGNRPDKINVHVGGTNVPGDLGGKPFRLKDTAGEPTSTNASVRPALNGQHRGSIVAGKIESLPTLQSSQLSSHEKFPSARSPIHRPQSLKDDYKASSLRSSEPNLSKQFCNIKDLAKELDKLLECIEETGGFRDACTVFLRSSVEALEERMGNLSEKCRTSKSVMDEQIRKIQHLLDKTVQVLARKIYVDGIVKQASDSQYWELWNRQKLSPEFELKRRHIQKLNQELTNQLIQLERHFNSLELQSFGGNAGFHTDRRALQSRYVPSRYSS</sequence>
<dbReference type="GO" id="GO:0017056">
    <property type="term" value="F:structural constituent of nuclear pore"/>
    <property type="evidence" value="ECO:0007669"/>
    <property type="project" value="InterPro"/>
</dbReference>
<evidence type="ECO:0000256" key="10">
    <source>
        <dbReference type="SAM" id="MobiDB-lite"/>
    </source>
</evidence>
<evidence type="ECO:0000256" key="2">
    <source>
        <dbReference type="ARBA" id="ARBA00004191"/>
    </source>
</evidence>
<evidence type="ECO:0000256" key="9">
    <source>
        <dbReference type="SAM" id="Coils"/>
    </source>
</evidence>
<dbReference type="PROSITE" id="PS50843">
    <property type="entry name" value="EXPANSIN_CBD"/>
    <property type="match status" value="1"/>
</dbReference>
<dbReference type="GO" id="GO:0005634">
    <property type="term" value="C:nucleus"/>
    <property type="evidence" value="ECO:0007669"/>
    <property type="project" value="UniProtKB-SubCell"/>
</dbReference>
<dbReference type="PANTHER" id="PTHR34418:SF3">
    <property type="entry name" value="NUCLEAR PORE COMPLEX PROTEIN NUP214"/>
    <property type="match status" value="1"/>
</dbReference>
<feature type="signal peptide" evidence="11">
    <location>
        <begin position="1"/>
        <end position="20"/>
    </location>
</feature>
<keyword evidence="9" id="KW-0175">Coiled coil</keyword>
<evidence type="ECO:0000256" key="11">
    <source>
        <dbReference type="SAM" id="SignalP"/>
    </source>
</evidence>
<feature type="coiled-coil region" evidence="9">
    <location>
        <begin position="1190"/>
        <end position="1217"/>
    </location>
</feature>
<dbReference type="InterPro" id="IPR036749">
    <property type="entry name" value="Expansin_CBD_sf"/>
</dbReference>
<dbReference type="InterPro" id="IPR015943">
    <property type="entry name" value="WD40/YVTN_repeat-like_dom_sf"/>
</dbReference>
<dbReference type="Gene3D" id="2.40.40.10">
    <property type="entry name" value="RlpA-like domain"/>
    <property type="match status" value="1"/>
</dbReference>
<dbReference type="InterPro" id="IPR044694">
    <property type="entry name" value="NUP214"/>
</dbReference>
<keyword evidence="5" id="KW-0964">Secreted</keyword>
<feature type="region of interest" description="Disordered" evidence="10">
    <location>
        <begin position="914"/>
        <end position="947"/>
    </location>
</feature>
<keyword evidence="7" id="KW-0472">Membrane</keyword>
<reference evidence="14 15" key="1">
    <citation type="submission" date="2024-01" db="EMBL/GenBank/DDBJ databases">
        <authorList>
            <person name="Waweru B."/>
        </authorList>
    </citation>
    <scope>NUCLEOTIDE SEQUENCE [LARGE SCALE GENOMIC DNA]</scope>
</reference>
<evidence type="ECO:0000256" key="5">
    <source>
        <dbReference type="ARBA" id="ARBA00022525"/>
    </source>
</evidence>